<sequence length="157" mass="18186">MLENNENFYGIKILETMKINNITVKIGAESVTLLLGNPIEGVKIIELLVLFKYFFSLSNKIKDIFGLYLSPGMRFIRKKLKREIIEDFSVIELTSFLEGSDPSVYYSKGSNIDIEQVLGIEIRFSEEVYINSDKTIINLIRELGELNKKKYLYDEKK</sequence>
<accession>G9HRA2</accession>
<reference evidence="1" key="1">
    <citation type="journal article" date="2012" name="Genome Biol. Evol.">
        <title>The Oxytricha trifallax mitochondrial genome.</title>
        <authorList>
            <person name="Swart E.C."/>
            <person name="Nowacki M."/>
            <person name="Shum J."/>
            <person name="Stiles H."/>
            <person name="Higgins B.P."/>
            <person name="Doak T.G."/>
            <person name="Schotanus K."/>
            <person name="Magrini V.J."/>
            <person name="Minx P."/>
            <person name="Mardis E.R."/>
            <person name="Landweber L.F."/>
        </authorList>
    </citation>
    <scope>NUCLEOTIDE SEQUENCE</scope>
    <source>
        <plasmid evidence="1">mO</plasmid>
    </source>
</reference>
<organism evidence="1">
    <name type="scientific">Oxytricha trifallax</name>
    <dbReference type="NCBI Taxonomy" id="1172189"/>
    <lineage>
        <taxon>Eukaryota</taxon>
        <taxon>Sar</taxon>
        <taxon>Alveolata</taxon>
        <taxon>Ciliophora</taxon>
        <taxon>Intramacronucleata</taxon>
        <taxon>Spirotrichea</taxon>
        <taxon>Stichotrichia</taxon>
        <taxon>Sporadotrichida</taxon>
        <taxon>Oxytrichidae</taxon>
        <taxon>Oxytrichinae</taxon>
        <taxon>Oxytricha</taxon>
    </lineage>
</organism>
<evidence type="ECO:0000313" key="1">
    <source>
        <dbReference type="EMBL" id="AEV66612.1"/>
    </source>
</evidence>
<protein>
    <submittedName>
        <fullName evidence="1">PORF2</fullName>
    </submittedName>
</protein>
<keyword evidence="1" id="KW-0614">Plasmid</keyword>
<name>G9HRA2_9SPIT</name>
<geneLocation type="mitochondrion" evidence="1"/>
<keyword evidence="1" id="KW-0496">Mitochondrion</keyword>
<dbReference type="AlphaFoldDB" id="G9HRA2"/>
<proteinExistence type="predicted"/>
<geneLocation type="plasmid" evidence="1">
    <name>mO</name>
</geneLocation>
<dbReference type="EMBL" id="JN383842">
    <property type="protein sequence ID" value="AEV66612.1"/>
    <property type="molecule type" value="Genomic_DNA"/>
</dbReference>